<dbReference type="AlphaFoldDB" id="I2C1T8"/>
<dbReference type="EMBL" id="CP003332">
    <property type="protein sequence ID" value="AFJ60612.1"/>
    <property type="molecule type" value="Genomic_DNA"/>
</dbReference>
<keyword evidence="1" id="KW-1133">Transmembrane helix</keyword>
<feature type="transmembrane region" description="Helical" evidence="1">
    <location>
        <begin position="29"/>
        <end position="48"/>
    </location>
</feature>
<organism evidence="2 3">
    <name type="scientific">Bacillus amyloliquefaciens (strain Y2)</name>
    <name type="common">Bacillus amyloliquefaciens subsp. plantarum (strain B9601-Y2)</name>
    <dbReference type="NCBI Taxonomy" id="1155777"/>
    <lineage>
        <taxon>Bacteria</taxon>
        <taxon>Bacillati</taxon>
        <taxon>Bacillota</taxon>
        <taxon>Bacilli</taxon>
        <taxon>Bacillales</taxon>
        <taxon>Bacillaceae</taxon>
        <taxon>Bacillus</taxon>
        <taxon>Bacillus amyloliquefaciens group</taxon>
    </lineage>
</organism>
<accession>I2C1T8</accession>
<dbReference type="KEGG" id="bqy:MUS_0539"/>
<gene>
    <name evidence="2" type="ORF">MUS_0539</name>
</gene>
<proteinExistence type="predicted"/>
<name>I2C1T8_BACAY</name>
<evidence type="ECO:0000313" key="3">
    <source>
        <dbReference type="Proteomes" id="UP000002878"/>
    </source>
</evidence>
<keyword evidence="1" id="KW-0472">Membrane</keyword>
<sequence>MSRTPGRMKCTKGNEPWFFYFLKRGNKTAFFSILSIITYPFFSLTFSLQTFKV</sequence>
<reference evidence="2 3" key="1">
    <citation type="journal article" date="2012" name="J. Biotechnol.">
        <title>Genome sequence of the plant growth promoting strain Bacillus amyloliquefaciens subsp. plantarum B9601-Y2 and expression of mersacidin and other secondary metabolites.</title>
        <authorList>
            <person name="He P."/>
            <person name="Hao K."/>
            <person name="Blom J."/>
            <person name="Ruckert C."/>
            <person name="Vater J."/>
            <person name="Mao Z."/>
            <person name="Wu Y."/>
            <person name="Hou M."/>
            <person name="He P."/>
            <person name="He Y."/>
            <person name="Borriss R."/>
        </authorList>
    </citation>
    <scope>NUCLEOTIDE SEQUENCE [LARGE SCALE GENOMIC DNA]</scope>
    <source>
        <strain evidence="2">Y2</strain>
    </source>
</reference>
<evidence type="ECO:0000313" key="2">
    <source>
        <dbReference type="EMBL" id="AFJ60612.1"/>
    </source>
</evidence>
<protein>
    <submittedName>
        <fullName evidence="2">Uncharacterized protein</fullName>
    </submittedName>
</protein>
<dbReference type="Proteomes" id="UP000002878">
    <property type="component" value="Chromosome"/>
</dbReference>
<dbReference type="HOGENOM" id="CLU_3058167_0_0_9"/>
<evidence type="ECO:0000256" key="1">
    <source>
        <dbReference type="SAM" id="Phobius"/>
    </source>
</evidence>
<keyword evidence="1" id="KW-0812">Transmembrane</keyword>